<dbReference type="SUPFAM" id="SSF64307">
    <property type="entry name" value="SirA-like"/>
    <property type="match status" value="1"/>
</dbReference>
<dbReference type="InterPro" id="IPR036868">
    <property type="entry name" value="TusA-like_sf"/>
</dbReference>
<proteinExistence type="inferred from homology"/>
<dbReference type="PANTHER" id="PTHR33279:SF6">
    <property type="entry name" value="SULFUR CARRIER PROTEIN YEDF-RELATED"/>
    <property type="match status" value="1"/>
</dbReference>
<accession>A0A377W2J1</accession>
<dbReference type="PROSITE" id="PS01148">
    <property type="entry name" value="UPF0033"/>
    <property type="match status" value="1"/>
</dbReference>
<dbReference type="AlphaFoldDB" id="A0A377W2J1"/>
<dbReference type="Proteomes" id="UP000255099">
    <property type="component" value="Unassembled WGS sequence"/>
</dbReference>
<dbReference type="InterPro" id="IPR001455">
    <property type="entry name" value="TusA-like"/>
</dbReference>
<reference evidence="4 5" key="1">
    <citation type="submission" date="2018-06" db="EMBL/GenBank/DDBJ databases">
        <authorList>
            <consortium name="Pathogen Informatics"/>
            <person name="Doyle S."/>
        </authorList>
    </citation>
    <scope>NUCLEOTIDE SEQUENCE [LARGE SCALE GENOMIC DNA]</scope>
    <source>
        <strain evidence="4 5">NCTC9637</strain>
    </source>
</reference>
<sequence length="104" mass="11590">MKNIIPDYRLDMVGEPCPYPAVATLEAMPSLQKGEILEVVSDCPQSINNIPLDARNHGYTVLDIQQDGPNHSLFDPEVAPFSRRRPSPPALVSSFPPRRSLTHR</sequence>
<protein>
    <submittedName>
        <fullName evidence="4">YedF</fullName>
    </submittedName>
</protein>
<evidence type="ECO:0000313" key="5">
    <source>
        <dbReference type="Proteomes" id="UP000255099"/>
    </source>
</evidence>
<dbReference type="PANTHER" id="PTHR33279">
    <property type="entry name" value="SULFUR CARRIER PROTEIN YEDF-RELATED"/>
    <property type="match status" value="1"/>
</dbReference>
<name>A0A377W2J1_KLEPN</name>
<dbReference type="NCBIfam" id="NF008242">
    <property type="entry name" value="PRK11018.1"/>
    <property type="match status" value="1"/>
</dbReference>
<evidence type="ECO:0000256" key="2">
    <source>
        <dbReference type="SAM" id="MobiDB-lite"/>
    </source>
</evidence>
<evidence type="ECO:0000313" key="4">
    <source>
        <dbReference type="EMBL" id="STT48893.1"/>
    </source>
</evidence>
<organism evidence="4 5">
    <name type="scientific">Klebsiella pneumoniae</name>
    <dbReference type="NCBI Taxonomy" id="573"/>
    <lineage>
        <taxon>Bacteria</taxon>
        <taxon>Pseudomonadati</taxon>
        <taxon>Pseudomonadota</taxon>
        <taxon>Gammaproteobacteria</taxon>
        <taxon>Enterobacterales</taxon>
        <taxon>Enterobacteriaceae</taxon>
        <taxon>Klebsiella/Raoultella group</taxon>
        <taxon>Klebsiella</taxon>
        <taxon>Klebsiella pneumoniae complex</taxon>
    </lineage>
</organism>
<evidence type="ECO:0000259" key="3">
    <source>
        <dbReference type="PROSITE" id="PS01148"/>
    </source>
</evidence>
<dbReference type="Gene3D" id="3.30.110.40">
    <property type="entry name" value="TusA-like domain"/>
    <property type="match status" value="1"/>
</dbReference>
<feature type="domain" description="UPF0033" evidence="3">
    <location>
        <begin position="10"/>
        <end position="34"/>
    </location>
</feature>
<comment type="similarity">
    <text evidence="1">Belongs to the sulfur carrier protein TusA family.</text>
</comment>
<feature type="region of interest" description="Disordered" evidence="2">
    <location>
        <begin position="67"/>
        <end position="104"/>
    </location>
</feature>
<dbReference type="EMBL" id="UGLB01000003">
    <property type="protein sequence ID" value="STT48893.1"/>
    <property type="molecule type" value="Genomic_DNA"/>
</dbReference>
<gene>
    <name evidence="4" type="primary">yedF</name>
    <name evidence="4" type="ORF">NCTC9637_03841</name>
</gene>
<dbReference type="Pfam" id="PF01206">
    <property type="entry name" value="TusA"/>
    <property type="match status" value="1"/>
</dbReference>
<evidence type="ECO:0000256" key="1">
    <source>
        <dbReference type="ARBA" id="ARBA00008984"/>
    </source>
</evidence>